<organism evidence="3 4">
    <name type="scientific">Actinomyces viscosus</name>
    <dbReference type="NCBI Taxonomy" id="1656"/>
    <lineage>
        <taxon>Bacteria</taxon>
        <taxon>Bacillati</taxon>
        <taxon>Actinomycetota</taxon>
        <taxon>Actinomycetes</taxon>
        <taxon>Actinomycetales</taxon>
        <taxon>Actinomycetaceae</taxon>
        <taxon>Actinomyces</taxon>
    </lineage>
</organism>
<dbReference type="SUPFAM" id="SSF46894">
    <property type="entry name" value="C-terminal effector domain of the bipartite response regulators"/>
    <property type="match status" value="1"/>
</dbReference>
<dbReference type="InterPro" id="IPR039420">
    <property type="entry name" value="WalR-like"/>
</dbReference>
<dbReference type="PROSITE" id="PS50110">
    <property type="entry name" value="RESPONSE_REGULATORY"/>
    <property type="match status" value="1"/>
</dbReference>
<evidence type="ECO:0000256" key="2">
    <source>
        <dbReference type="ARBA" id="ARBA00023125"/>
    </source>
</evidence>
<dbReference type="OrthoDB" id="434992at2"/>
<dbReference type="InterPro" id="IPR058245">
    <property type="entry name" value="NreC/VraR/RcsB-like_REC"/>
</dbReference>
<dbReference type="InterPro" id="IPR000792">
    <property type="entry name" value="Tscrpt_reg_LuxR_C"/>
</dbReference>
<dbReference type="GO" id="GO:0006355">
    <property type="term" value="P:regulation of DNA-templated transcription"/>
    <property type="evidence" value="ECO:0007669"/>
    <property type="project" value="InterPro"/>
</dbReference>
<dbReference type="PANTHER" id="PTHR43214:SF43">
    <property type="entry name" value="TWO-COMPONENT RESPONSE REGULATOR"/>
    <property type="match status" value="1"/>
</dbReference>
<dbReference type="PANTHER" id="PTHR43214">
    <property type="entry name" value="TWO-COMPONENT RESPONSE REGULATOR"/>
    <property type="match status" value="1"/>
</dbReference>
<dbReference type="Proteomes" id="UP000268658">
    <property type="component" value="Chromosome"/>
</dbReference>
<reference evidence="3 4" key="1">
    <citation type="submission" date="2018-12" db="EMBL/GenBank/DDBJ databases">
        <authorList>
            <consortium name="Pathogen Informatics"/>
        </authorList>
    </citation>
    <scope>NUCLEOTIDE SEQUENCE [LARGE SCALE GENOMIC DNA]</scope>
    <source>
        <strain evidence="3 4">NCTC10951</strain>
    </source>
</reference>
<dbReference type="CDD" id="cd06170">
    <property type="entry name" value="LuxR_C_like"/>
    <property type="match status" value="1"/>
</dbReference>
<dbReference type="AlphaFoldDB" id="A0A3S4VKZ4"/>
<dbReference type="InterPro" id="IPR016032">
    <property type="entry name" value="Sig_transdc_resp-reg_C-effctor"/>
</dbReference>
<accession>A0A3S4VKZ4</accession>
<dbReference type="CDD" id="cd17535">
    <property type="entry name" value="REC_NarL-like"/>
    <property type="match status" value="1"/>
</dbReference>
<dbReference type="SMART" id="SM00421">
    <property type="entry name" value="HTH_LUXR"/>
    <property type="match status" value="1"/>
</dbReference>
<name>A0A3S4VKZ4_ACTVI</name>
<dbReference type="Pfam" id="PF00072">
    <property type="entry name" value="Response_reg"/>
    <property type="match status" value="1"/>
</dbReference>
<sequence>MSSQISPDRVGLALVDDDAMALAHLESYFSDVEDLVVLTATRSPRAVLRFLQSHQVDVLITDVHMENMDGAEMTREVLRVSPSTRVILLTTVDTDEDLLQGLGAGASGFLLKSAPAEEIIAAVRTVHSGAKVVAPTPTTRLIDYALASVRGADGSVHLSERERDVLHLLCEGASNRKISSLLAIAEATVKSHITGLFHKTGTTSRLEIVVWAFKHGYASNSPFTIPASSAPSAPSNPSPSSSPSPSEARGTGLDR</sequence>
<dbReference type="SMART" id="SM00448">
    <property type="entry name" value="REC"/>
    <property type="match status" value="1"/>
</dbReference>
<proteinExistence type="predicted"/>
<dbReference type="KEGG" id="avc:NCTC10951_02172"/>
<keyword evidence="2" id="KW-0238">DNA-binding</keyword>
<dbReference type="SUPFAM" id="SSF52172">
    <property type="entry name" value="CheY-like"/>
    <property type="match status" value="1"/>
</dbReference>
<dbReference type="InterPro" id="IPR001789">
    <property type="entry name" value="Sig_transdc_resp-reg_receiver"/>
</dbReference>
<evidence type="ECO:0000313" key="4">
    <source>
        <dbReference type="Proteomes" id="UP000268658"/>
    </source>
</evidence>
<dbReference type="PROSITE" id="PS50043">
    <property type="entry name" value="HTH_LUXR_2"/>
    <property type="match status" value="1"/>
</dbReference>
<dbReference type="Gene3D" id="3.40.50.2300">
    <property type="match status" value="1"/>
</dbReference>
<dbReference type="InterPro" id="IPR011006">
    <property type="entry name" value="CheY-like_superfamily"/>
</dbReference>
<dbReference type="Pfam" id="PF00196">
    <property type="entry name" value="GerE"/>
    <property type="match status" value="1"/>
</dbReference>
<keyword evidence="1" id="KW-0597">Phosphoprotein</keyword>
<dbReference type="EMBL" id="LR134477">
    <property type="protein sequence ID" value="VEI17398.1"/>
    <property type="molecule type" value="Genomic_DNA"/>
</dbReference>
<dbReference type="GO" id="GO:0003677">
    <property type="term" value="F:DNA binding"/>
    <property type="evidence" value="ECO:0007669"/>
    <property type="project" value="InterPro"/>
</dbReference>
<dbReference type="RefSeq" id="WP_126414580.1">
    <property type="nucleotide sequence ID" value="NZ_JASPER010000065.1"/>
</dbReference>
<dbReference type="PRINTS" id="PR00038">
    <property type="entry name" value="HTHLUXR"/>
</dbReference>
<evidence type="ECO:0000256" key="1">
    <source>
        <dbReference type="ARBA" id="ARBA00022553"/>
    </source>
</evidence>
<protein>
    <submittedName>
        <fullName evidence="3">Nitrogen regulation protein C</fullName>
    </submittedName>
</protein>
<evidence type="ECO:0000313" key="3">
    <source>
        <dbReference type="EMBL" id="VEI17398.1"/>
    </source>
</evidence>
<dbReference type="GO" id="GO:0000160">
    <property type="term" value="P:phosphorelay signal transduction system"/>
    <property type="evidence" value="ECO:0007669"/>
    <property type="project" value="InterPro"/>
</dbReference>
<gene>
    <name evidence="3" type="primary">nreC_9</name>
    <name evidence="3" type="ORF">NCTC10951_02172</name>
</gene>